<keyword evidence="4" id="KW-0611">Plant defense</keyword>
<dbReference type="InterPro" id="IPR036574">
    <property type="entry name" value="Scorpion_toxin-like_sf"/>
</dbReference>
<dbReference type="InterPro" id="IPR003614">
    <property type="entry name" value="Knottins"/>
</dbReference>
<comment type="similarity">
    <text evidence="1">Belongs to the DEFL family.</text>
</comment>
<accession>A0ABM1RRZ7</accession>
<dbReference type="RefSeq" id="XP_019101785.1">
    <property type="nucleotide sequence ID" value="XM_019246240.1"/>
</dbReference>
<dbReference type="GeneID" id="109133258"/>
<dbReference type="InterPro" id="IPR008176">
    <property type="entry name" value="Defensin_plant"/>
</dbReference>
<evidence type="ECO:0000313" key="8">
    <source>
        <dbReference type="Proteomes" id="UP000694864"/>
    </source>
</evidence>
<feature type="domain" description="Knottins-like" evidence="7">
    <location>
        <begin position="31"/>
        <end position="79"/>
    </location>
</feature>
<dbReference type="PROSITE" id="PS00940">
    <property type="entry name" value="GAMMA_THIONIN"/>
    <property type="match status" value="1"/>
</dbReference>
<dbReference type="SMART" id="SM00505">
    <property type="entry name" value="Knot1"/>
    <property type="match status" value="1"/>
</dbReference>
<reference evidence="9" key="2">
    <citation type="submission" date="2025-08" db="UniProtKB">
        <authorList>
            <consortium name="RefSeq"/>
        </authorList>
    </citation>
    <scope>IDENTIFICATION</scope>
    <source>
        <tissue evidence="9">Leaf</tissue>
    </source>
</reference>
<protein>
    <submittedName>
        <fullName evidence="9">Defensin-like protein 8</fullName>
    </submittedName>
</protein>
<sequence length="140" mass="15257">MKLFNCVLSTLILISFIILATNIEMGLVDKICKIRSDRFSGVCFSNNSCAIICQLFEKFEGGQCEFDGVFSRCLCTKALCLAFCSVSAEMVRECAVAGRGRGRERGPGRGRGRGRDRVPVVSETVDQSVTAEGVDESHGF</sequence>
<feature type="region of interest" description="Disordered" evidence="5">
    <location>
        <begin position="98"/>
        <end position="117"/>
    </location>
</feature>
<evidence type="ECO:0000256" key="4">
    <source>
        <dbReference type="ARBA" id="ARBA00022821"/>
    </source>
</evidence>
<evidence type="ECO:0000256" key="3">
    <source>
        <dbReference type="ARBA" id="ARBA00022577"/>
    </source>
</evidence>
<dbReference type="Gene3D" id="3.30.30.10">
    <property type="entry name" value="Knottin, scorpion toxin-like"/>
    <property type="match status" value="1"/>
</dbReference>
<reference evidence="8" key="1">
    <citation type="journal article" date="2014" name="Nat. Commun.">
        <title>The emerging biofuel crop Camelina sativa retains a highly undifferentiated hexaploid genome structure.</title>
        <authorList>
            <person name="Kagale S."/>
            <person name="Koh C."/>
            <person name="Nixon J."/>
            <person name="Bollina V."/>
            <person name="Clarke W.E."/>
            <person name="Tuteja R."/>
            <person name="Spillane C."/>
            <person name="Robinson S.J."/>
            <person name="Links M.G."/>
            <person name="Clarke C."/>
            <person name="Higgins E.E."/>
            <person name="Huebert T."/>
            <person name="Sharpe A.G."/>
            <person name="Parkin I.A."/>
        </authorList>
    </citation>
    <scope>NUCLEOTIDE SEQUENCE [LARGE SCALE GENOMIC DNA]</scope>
    <source>
        <strain evidence="8">cv. DH55</strain>
    </source>
</reference>
<gene>
    <name evidence="9" type="primary">LOC109133258</name>
</gene>
<keyword evidence="8" id="KW-1185">Reference proteome</keyword>
<keyword evidence="3" id="KW-0295">Fungicide</keyword>
<keyword evidence="6" id="KW-0732">Signal</keyword>
<evidence type="ECO:0000256" key="1">
    <source>
        <dbReference type="ARBA" id="ARBA00006722"/>
    </source>
</evidence>
<feature type="signal peptide" evidence="6">
    <location>
        <begin position="1"/>
        <end position="20"/>
    </location>
</feature>
<feature type="chain" id="PRO_5047119134" evidence="6">
    <location>
        <begin position="21"/>
        <end position="140"/>
    </location>
</feature>
<evidence type="ECO:0000256" key="6">
    <source>
        <dbReference type="SAM" id="SignalP"/>
    </source>
</evidence>
<evidence type="ECO:0000313" key="9">
    <source>
        <dbReference type="RefSeq" id="XP_019101785.1"/>
    </source>
</evidence>
<proteinExistence type="inferred from homology"/>
<dbReference type="Proteomes" id="UP000694864">
    <property type="component" value="Chromosome 6"/>
</dbReference>
<evidence type="ECO:0000259" key="7">
    <source>
        <dbReference type="SMART" id="SM00505"/>
    </source>
</evidence>
<name>A0ABM1RRZ7_CAMSA</name>
<keyword evidence="2" id="KW-0929">Antimicrobial</keyword>
<dbReference type="SUPFAM" id="SSF57095">
    <property type="entry name" value="Scorpion toxin-like"/>
    <property type="match status" value="1"/>
</dbReference>
<dbReference type="Pfam" id="PF00304">
    <property type="entry name" value="Gamma-thionin"/>
    <property type="match status" value="1"/>
</dbReference>
<evidence type="ECO:0000256" key="5">
    <source>
        <dbReference type="SAM" id="MobiDB-lite"/>
    </source>
</evidence>
<organism evidence="8 9">
    <name type="scientific">Camelina sativa</name>
    <name type="common">False flax</name>
    <name type="synonym">Myagrum sativum</name>
    <dbReference type="NCBI Taxonomy" id="90675"/>
    <lineage>
        <taxon>Eukaryota</taxon>
        <taxon>Viridiplantae</taxon>
        <taxon>Streptophyta</taxon>
        <taxon>Embryophyta</taxon>
        <taxon>Tracheophyta</taxon>
        <taxon>Spermatophyta</taxon>
        <taxon>Magnoliopsida</taxon>
        <taxon>eudicotyledons</taxon>
        <taxon>Gunneridae</taxon>
        <taxon>Pentapetalae</taxon>
        <taxon>rosids</taxon>
        <taxon>malvids</taxon>
        <taxon>Brassicales</taxon>
        <taxon>Brassicaceae</taxon>
        <taxon>Camelineae</taxon>
        <taxon>Camelina</taxon>
    </lineage>
</organism>
<feature type="compositionally biased region" description="Basic and acidic residues" evidence="5">
    <location>
        <begin position="101"/>
        <end position="117"/>
    </location>
</feature>
<evidence type="ECO:0000256" key="2">
    <source>
        <dbReference type="ARBA" id="ARBA00022529"/>
    </source>
</evidence>